<evidence type="ECO:0000313" key="31">
    <source>
        <dbReference type="Proteomes" id="UP000460950"/>
    </source>
</evidence>
<evidence type="ECO:0000313" key="6">
    <source>
        <dbReference type="EMBL" id="KAB6479524.1"/>
    </source>
</evidence>
<evidence type="ECO:0000313" key="27">
    <source>
        <dbReference type="Proteomes" id="UP000433382"/>
    </source>
</evidence>
<evidence type="ECO:0000313" key="11">
    <source>
        <dbReference type="EMBL" id="MBU9137800.1"/>
    </source>
</evidence>
<evidence type="ECO:0000313" key="12">
    <source>
        <dbReference type="EMBL" id="MSS47537.1"/>
    </source>
</evidence>
<reference evidence="14 36" key="10">
    <citation type="submission" date="2020-07" db="EMBL/GenBank/DDBJ databases">
        <title>Bacterial metabolism rescues the inhibition of intestinal drug absorption by food and drug additives.</title>
        <authorList>
            <person name="Zou L."/>
            <person name="Spanogiannopoulos P."/>
            <person name="Chien H.-C."/>
            <person name="Pieper L.M."/>
            <person name="Cai W."/>
            <person name="Khuri N."/>
            <person name="Pottel J."/>
            <person name="Vora B."/>
            <person name="Ni Z."/>
            <person name="Tsakalozou E."/>
            <person name="Zhang W."/>
            <person name="Shoichet B.K."/>
            <person name="Giacomini K.M."/>
            <person name="Turnbaugh P.J."/>
        </authorList>
    </citation>
    <scope>NUCLEOTIDE SEQUENCE [LARGE SCALE GENOMIC DNA]</scope>
    <source>
        <strain evidence="14 36">B33</strain>
    </source>
</reference>
<dbReference type="AlphaFoldDB" id="A0A0P0LD97"/>
<gene>
    <name evidence="15" type="ORF">BHV80_12450</name>
    <name evidence="1" type="ORF">BvMPK_3999</name>
    <name evidence="19" type="ORF">DW783_01250</name>
    <name evidence="18" type="ORF">DWV70_07550</name>
    <name evidence="17" type="ORF">DWW27_10795</name>
    <name evidence="16" type="ORF">DWX04_15850</name>
    <name evidence="2" type="ORF">ERS852457_02609</name>
    <name evidence="12" type="ORF">FYJ30_04170</name>
    <name evidence="4" type="ORF">GAS29_10390</name>
    <name evidence="3" type="ORF">GAY01_11880</name>
    <name evidence="10" type="ORF">GAY17_14660</name>
    <name evidence="7" type="ORF">GAY79_16530</name>
    <name evidence="6" type="ORF">GAZ06_06695</name>
    <name evidence="5" type="ORF">GAZ09_05500</name>
    <name evidence="8" type="ORF">GAZ76_07315</name>
    <name evidence="9" type="ORF">GAZ92_14050</name>
    <name evidence="13" type="ORF">HKQ55_10150</name>
    <name evidence="14" type="ORF">HUV05_19120</name>
    <name evidence="11" type="ORF">KTG10_03365</name>
</gene>
<evidence type="ECO:0000313" key="21">
    <source>
        <dbReference type="Proteomes" id="UP000095333"/>
    </source>
</evidence>
<accession>A0A0P0LD97</accession>
<dbReference type="EMBL" id="QSAI01000011">
    <property type="protein sequence ID" value="RGW48582.1"/>
    <property type="molecule type" value="Genomic_DNA"/>
</dbReference>
<dbReference type="Proteomes" id="UP000470952">
    <property type="component" value="Unassembled WGS sequence"/>
</dbReference>
<dbReference type="Proteomes" id="UP000524321">
    <property type="component" value="Unassembled WGS sequence"/>
</dbReference>
<protein>
    <submittedName>
        <fullName evidence="3">DUF3244 domain-containing protein</fullName>
    </submittedName>
    <submittedName>
        <fullName evidence="2">Protein of uncharacterized function (DUF3244)</fullName>
    </submittedName>
</protein>
<dbReference type="RefSeq" id="WP_016271324.1">
    <property type="nucleotide sequence ID" value="NZ_CP081912.1"/>
</dbReference>
<dbReference type="EMBL" id="JABWDJ010000119">
    <property type="protein sequence ID" value="NVB75597.1"/>
    <property type="molecule type" value="Genomic_DNA"/>
</dbReference>
<evidence type="ECO:0000313" key="3">
    <source>
        <dbReference type="EMBL" id="KAB3569833.1"/>
    </source>
</evidence>
<dbReference type="EMBL" id="WDAG01000006">
    <property type="protein sequence ID" value="KAB6661095.1"/>
    <property type="molecule type" value="Genomic_DNA"/>
</dbReference>
<dbReference type="EMBL" id="WCWW01000020">
    <property type="protein sequence ID" value="KAB3856344.1"/>
    <property type="molecule type" value="Genomic_DNA"/>
</dbReference>
<dbReference type="EMBL" id="QSJM01000002">
    <property type="protein sequence ID" value="RHD85500.1"/>
    <property type="molecule type" value="Genomic_DNA"/>
</dbReference>
<dbReference type="Gene3D" id="2.60.40.3080">
    <property type="match status" value="1"/>
</dbReference>
<dbReference type="EMBL" id="WCZY01000020">
    <property type="protein sequence ID" value="KAB6691029.1"/>
    <property type="molecule type" value="Genomic_DNA"/>
</dbReference>
<evidence type="ECO:0000313" key="17">
    <source>
        <dbReference type="EMBL" id="RGV09048.1"/>
    </source>
</evidence>
<dbReference type="EMBL" id="WDBY01000009">
    <property type="protein sequence ID" value="KAB6479524.1"/>
    <property type="molecule type" value="Genomic_DNA"/>
</dbReference>
<evidence type="ECO:0000313" key="9">
    <source>
        <dbReference type="EMBL" id="KAB6691029.1"/>
    </source>
</evidence>
<dbReference type="Proteomes" id="UP000468344">
    <property type="component" value="Unassembled WGS sequence"/>
</dbReference>
<evidence type="ECO:0000313" key="33">
    <source>
        <dbReference type="Proteomes" id="UP000470777"/>
    </source>
</evidence>
<dbReference type="Proteomes" id="UP000483142">
    <property type="component" value="Unassembled WGS sequence"/>
</dbReference>
<evidence type="ECO:0000313" key="14">
    <source>
        <dbReference type="EMBL" id="NVB75597.1"/>
    </source>
</evidence>
<evidence type="ECO:0000313" key="29">
    <source>
        <dbReference type="Proteomes" id="UP000437431"/>
    </source>
</evidence>
<evidence type="ECO:0000313" key="16">
    <source>
        <dbReference type="EMBL" id="RGT89770.1"/>
    </source>
</evidence>
<dbReference type="EMBL" id="VULU01000005">
    <property type="protein sequence ID" value="MSS47537.1"/>
    <property type="molecule type" value="Genomic_DNA"/>
</dbReference>
<reference evidence="11" key="11">
    <citation type="submission" date="2021-06" db="EMBL/GenBank/DDBJ databases">
        <title>Collection of gut derived symbiotic bacterial strains cultured from healthy donors.</title>
        <authorList>
            <person name="Lin H."/>
            <person name="Littmann E."/>
            <person name="Pamer E.G."/>
        </authorList>
    </citation>
    <scope>NUCLEOTIDE SEQUENCE</scope>
    <source>
        <strain evidence="11">MSK.6.33</strain>
    </source>
</reference>
<dbReference type="EMBL" id="JABDSI010000113">
    <property type="protein sequence ID" value="NMW40495.1"/>
    <property type="molecule type" value="Genomic_DNA"/>
</dbReference>
<evidence type="ECO:0000313" key="7">
    <source>
        <dbReference type="EMBL" id="KAB6557798.1"/>
    </source>
</evidence>
<evidence type="ECO:0000313" key="37">
    <source>
        <dbReference type="Proteomes" id="UP000583639"/>
    </source>
</evidence>
<reference evidence="13 37" key="8">
    <citation type="submission" date="2020-04" db="EMBL/GenBank/DDBJ databases">
        <title>A novel gut-associated lysogenic phage, Bacteroides phage BV01, alters the host transcriptome and bile acid metabolism in Bacteroides vulgatus.</title>
        <authorList>
            <person name="Campbell D.E."/>
            <person name="Ly L."/>
            <person name="Ridlon J.M."/>
            <person name="Hsiao A."/>
            <person name="Degnan P.H."/>
        </authorList>
    </citation>
    <scope>NUCLEOTIDE SEQUENCE [LARGE SCALE GENOMIC DNA]</scope>
    <source>
        <strain evidence="13 37">VPI-BV8526</strain>
    </source>
</reference>
<reference evidence="1 20" key="3">
    <citation type="journal article" date="2016" name="Genome Biol. Evol.">
        <title>Extensive mobilome-driven genome diversification in mouse gut-associated Bacteroides vulgatus mpk.</title>
        <authorList>
            <person name="Lange A."/>
            <person name="Beier S."/>
            <person name="Steimle A."/>
            <person name="Autenrieth I.B."/>
            <person name="Huson D.H."/>
            <person name="Frick J.S."/>
        </authorList>
    </citation>
    <scope>NUCLEOTIDE SEQUENCE [LARGE SCALE GENOMIC DNA]</scope>
    <source>
        <strain evidence="1">Mpk</strain>
        <strain evidence="20">mpk</strain>
    </source>
</reference>
<dbReference type="Proteomes" id="UP000460950">
    <property type="component" value="Unassembled WGS sequence"/>
</dbReference>
<dbReference type="EMBL" id="WCZM01000016">
    <property type="protein sequence ID" value="KAB3569833.1"/>
    <property type="molecule type" value="Genomic_DNA"/>
</dbReference>
<dbReference type="Proteomes" id="UP000095333">
    <property type="component" value="Unassembled WGS sequence"/>
</dbReference>
<dbReference type="EMBL" id="MNQV01000211">
    <property type="protein sequence ID" value="OKZ45652.1"/>
    <property type="molecule type" value="Genomic_DNA"/>
</dbReference>
<dbReference type="EMBL" id="WCZV01000020">
    <property type="protein sequence ID" value="KAB6698304.1"/>
    <property type="molecule type" value="Genomic_DNA"/>
</dbReference>
<dbReference type="EMBL" id="CP013020">
    <property type="protein sequence ID" value="ALK86551.1"/>
    <property type="molecule type" value="Genomic_DNA"/>
</dbReference>
<dbReference type="Proteomes" id="UP000186631">
    <property type="component" value="Unassembled WGS sequence"/>
</dbReference>
<dbReference type="Proteomes" id="UP000441522">
    <property type="component" value="Unassembled WGS sequence"/>
</dbReference>
<evidence type="ECO:0000313" key="5">
    <source>
        <dbReference type="EMBL" id="KAB6455107.1"/>
    </source>
</evidence>
<dbReference type="EMBL" id="CYZI01000016">
    <property type="protein sequence ID" value="CUO72417.1"/>
    <property type="molecule type" value="Genomic_DNA"/>
</dbReference>
<evidence type="ECO:0000313" key="23">
    <source>
        <dbReference type="Proteomes" id="UP000283429"/>
    </source>
</evidence>
<dbReference type="EMBL" id="QRXI01000023">
    <property type="protein sequence ID" value="RGT89770.1"/>
    <property type="molecule type" value="Genomic_DNA"/>
</dbReference>
<reference evidence="20" key="2">
    <citation type="submission" date="2015-10" db="EMBL/GenBank/DDBJ databases">
        <title>Extensive mobilome-driven genome diversification in gut-associated Bacteroides vulgatus mpk.</title>
        <authorList>
            <person name="Beier S."/>
            <person name="Lange A."/>
            <person name="Huson D.H."/>
            <person name="Frick J.-S."/>
            <person name="Autenrieth I.B."/>
        </authorList>
    </citation>
    <scope>NUCLEOTIDE SEQUENCE [LARGE SCALE GENOMIC DNA]</scope>
    <source>
        <strain evidence="20">mpk</strain>
    </source>
</reference>
<evidence type="ECO:0000313" key="4">
    <source>
        <dbReference type="EMBL" id="KAB3856344.1"/>
    </source>
</evidence>
<dbReference type="Proteomes" id="UP000283833">
    <property type="component" value="Unassembled WGS sequence"/>
</dbReference>
<dbReference type="Proteomes" id="UP000285469">
    <property type="component" value="Unassembled WGS sequence"/>
</dbReference>
<sequence>MKTQKFKILSLRMALLTILLSGLSMQNIYAFSETTKNLPLNGRWEVKARSLSPIPTASYDSQSIYIENPSPNCDITITITSSTGEEVYRQTFSESQTAYMVIRIGNLTSGQYTLQMANNQGNYLTGVFGI</sequence>
<evidence type="ECO:0000313" key="19">
    <source>
        <dbReference type="EMBL" id="RHD85500.1"/>
    </source>
</evidence>
<evidence type="ECO:0000313" key="22">
    <source>
        <dbReference type="Proteomes" id="UP000186631"/>
    </source>
</evidence>
<reference evidence="23 24" key="5">
    <citation type="submission" date="2018-08" db="EMBL/GenBank/DDBJ databases">
        <title>A genome reference for cultivated species of the human gut microbiota.</title>
        <authorList>
            <person name="Zou Y."/>
            <person name="Xue W."/>
            <person name="Luo G."/>
        </authorList>
    </citation>
    <scope>NUCLEOTIDE SEQUENCE [LARGE SCALE GENOMIC DNA]</scope>
    <source>
        <strain evidence="18 26">AF12-25</strain>
        <strain evidence="17 25">AF14-8</strain>
        <strain evidence="16 24">AF18-14</strain>
        <strain evidence="19 23">AM30-40</strain>
    </source>
</reference>
<evidence type="ECO:0000313" key="18">
    <source>
        <dbReference type="EMBL" id="RGW48582.1"/>
    </source>
</evidence>
<evidence type="ECO:0000313" key="25">
    <source>
        <dbReference type="Proteomes" id="UP000285379"/>
    </source>
</evidence>
<reference evidence="15 22" key="4">
    <citation type="journal article" date="2016" name="Nat. Biotechnol.">
        <title>Measurement of bacterial replication rates in microbial communities.</title>
        <authorList>
            <person name="Brown C.T."/>
            <person name="Olm M.R."/>
            <person name="Thomas B.C."/>
            <person name="Banfield J.F."/>
        </authorList>
    </citation>
    <scope>NUCLEOTIDE SEQUENCE [LARGE SCALE GENOMIC DNA]</scope>
    <source>
        <strain evidence="15">42_262</strain>
    </source>
</reference>
<reference evidence="2 21" key="1">
    <citation type="submission" date="2015-09" db="EMBL/GenBank/DDBJ databases">
        <authorList>
            <consortium name="Pathogen Informatics"/>
        </authorList>
    </citation>
    <scope>NUCLEOTIDE SEQUENCE [LARGE SCALE GENOMIC DNA]</scope>
    <source>
        <strain evidence="2 21">2789STDY5834842</strain>
    </source>
</reference>
<name>A0A0P0LD97_PHOVU</name>
<evidence type="ECO:0000313" key="35">
    <source>
        <dbReference type="Proteomes" id="UP000483142"/>
    </source>
</evidence>
<dbReference type="Proteomes" id="UP000433382">
    <property type="component" value="Unassembled WGS sequence"/>
</dbReference>
<evidence type="ECO:0000313" key="13">
    <source>
        <dbReference type="EMBL" id="NMW40495.1"/>
    </source>
</evidence>
<evidence type="ECO:0000313" key="24">
    <source>
        <dbReference type="Proteomes" id="UP000283833"/>
    </source>
</evidence>
<dbReference type="Pfam" id="PF11589">
    <property type="entry name" value="DUF3244"/>
    <property type="match status" value="1"/>
</dbReference>
<dbReference type="Proteomes" id="UP000470777">
    <property type="component" value="Unassembled WGS sequence"/>
</dbReference>
<dbReference type="PATRIC" id="fig|821.40.peg.4789"/>
<dbReference type="EMBL" id="WDBZ01000008">
    <property type="protein sequence ID" value="KAB6455107.1"/>
    <property type="molecule type" value="Genomic_DNA"/>
</dbReference>
<evidence type="ECO:0000313" key="34">
    <source>
        <dbReference type="Proteomes" id="UP000470952"/>
    </source>
</evidence>
<evidence type="ECO:0000313" key="28">
    <source>
        <dbReference type="Proteomes" id="UP000437380"/>
    </source>
</evidence>
<dbReference type="Proteomes" id="UP000437431">
    <property type="component" value="Unassembled WGS sequence"/>
</dbReference>
<dbReference type="Proteomes" id="UP000437380">
    <property type="component" value="Unassembled WGS sequence"/>
</dbReference>
<dbReference type="Proteomes" id="UP000283429">
    <property type="component" value="Unassembled WGS sequence"/>
</dbReference>
<dbReference type="Proteomes" id="UP000285379">
    <property type="component" value="Unassembled WGS sequence"/>
</dbReference>
<dbReference type="EMBL" id="JAHPYS010000004">
    <property type="protein sequence ID" value="MBU9137800.1"/>
    <property type="molecule type" value="Genomic_DNA"/>
</dbReference>
<reference evidence="14 36" key="9">
    <citation type="submission" date="2020-04" db="EMBL/GenBank/DDBJ databases">
        <authorList>
            <person name="Pieper L."/>
        </authorList>
    </citation>
    <scope>NUCLEOTIDE SEQUENCE [LARGE SCALE GENOMIC DNA]</scope>
    <source>
        <strain evidence="14 36">B33</strain>
    </source>
</reference>
<evidence type="ECO:0000313" key="10">
    <source>
        <dbReference type="EMBL" id="KAB6698304.1"/>
    </source>
</evidence>
<evidence type="ECO:0000313" key="30">
    <source>
        <dbReference type="Proteomes" id="UP000441522"/>
    </source>
</evidence>
<dbReference type="InterPro" id="IPR021638">
    <property type="entry name" value="DUF3244"/>
</dbReference>
<evidence type="ECO:0000313" key="1">
    <source>
        <dbReference type="EMBL" id="ALK86551.1"/>
    </source>
</evidence>
<evidence type="ECO:0000313" key="32">
    <source>
        <dbReference type="Proteomes" id="UP000468344"/>
    </source>
</evidence>
<dbReference type="EMBL" id="QRYT01000023">
    <property type="protein sequence ID" value="RGV09048.1"/>
    <property type="molecule type" value="Genomic_DNA"/>
</dbReference>
<evidence type="ECO:0000313" key="36">
    <source>
        <dbReference type="Proteomes" id="UP000524321"/>
    </source>
</evidence>
<dbReference type="Proteomes" id="UP000583639">
    <property type="component" value="Unassembled WGS sequence"/>
</dbReference>
<proteinExistence type="predicted"/>
<dbReference type="Proteomes" id="UP000736888">
    <property type="component" value="Unassembled WGS sequence"/>
</dbReference>
<evidence type="ECO:0000313" key="26">
    <source>
        <dbReference type="Proteomes" id="UP000285469"/>
    </source>
</evidence>
<dbReference type="Proteomes" id="UP000061587">
    <property type="component" value="Chromosome"/>
</dbReference>
<reference evidence="12 31" key="7">
    <citation type="submission" date="2019-09" db="EMBL/GenBank/DDBJ databases">
        <title>In-depth cultivation of the pig gut microbiome towards novel bacterial diversity and tailored functional studies.</title>
        <authorList>
            <person name="Wylensek D."/>
            <person name="Hitch T.C.A."/>
            <person name="Clavel T."/>
        </authorList>
    </citation>
    <scope>NUCLEOTIDE SEQUENCE [LARGE SCALE GENOMIC DNA]</scope>
    <source>
        <strain evidence="12 31">WCA-389-WT-3C</strain>
    </source>
</reference>
<evidence type="ECO:0000313" key="20">
    <source>
        <dbReference type="Proteomes" id="UP000061587"/>
    </source>
</evidence>
<organism evidence="1 20">
    <name type="scientific">Phocaeicola vulgatus</name>
    <name type="common">Bacteroides vulgatus</name>
    <dbReference type="NCBI Taxonomy" id="821"/>
    <lineage>
        <taxon>Bacteria</taxon>
        <taxon>Pseudomonadati</taxon>
        <taxon>Bacteroidota</taxon>
        <taxon>Bacteroidia</taxon>
        <taxon>Bacteroidales</taxon>
        <taxon>Bacteroidaceae</taxon>
        <taxon>Phocaeicola</taxon>
    </lineage>
</organism>
<dbReference type="EMBL" id="WDAY01000043">
    <property type="protein sequence ID" value="KAB6557798.1"/>
    <property type="molecule type" value="Genomic_DNA"/>
</dbReference>
<reference evidence="27 28" key="6">
    <citation type="journal article" date="2019" name="Nat. Med.">
        <title>A library of human gut bacterial isolates paired with longitudinal multiomics data enables mechanistic microbiome research.</title>
        <authorList>
            <person name="Poyet M."/>
            <person name="Groussin M."/>
            <person name="Gibbons S.M."/>
            <person name="Avila-Pacheco J."/>
            <person name="Jiang X."/>
            <person name="Kearney S.M."/>
            <person name="Perrotta A.R."/>
            <person name="Berdy B."/>
            <person name="Zhao S."/>
            <person name="Lieberman T.D."/>
            <person name="Swanson P.K."/>
            <person name="Smith M."/>
            <person name="Roesemann S."/>
            <person name="Alexander J.E."/>
            <person name="Rich S.A."/>
            <person name="Livny J."/>
            <person name="Vlamakis H."/>
            <person name="Clish C."/>
            <person name="Bullock K."/>
            <person name="Deik A."/>
            <person name="Scott J."/>
            <person name="Pierce K.A."/>
            <person name="Xavier R.J."/>
            <person name="Alm E.J."/>
        </authorList>
    </citation>
    <scope>NUCLEOTIDE SEQUENCE [LARGE SCALE GENOMIC DNA]</scope>
    <source>
        <strain evidence="7 29">BIOML-A111</strain>
        <strain evidence="6 32">BIOML-A140</strain>
        <strain evidence="5 35">BIOML-A141</strain>
        <strain evidence="4 30">BIOML-A5</strain>
        <strain evidence="3 27">BIOML-A73</strain>
        <strain evidence="10 28">BIOML-A82</strain>
        <strain evidence="9 33">BIOML-A85</strain>
        <strain evidence="8 34">BIOML-A93</strain>
    </source>
</reference>
<evidence type="ECO:0000313" key="8">
    <source>
        <dbReference type="EMBL" id="KAB6661095.1"/>
    </source>
</evidence>
<evidence type="ECO:0000313" key="15">
    <source>
        <dbReference type="EMBL" id="OKZ45652.1"/>
    </source>
</evidence>
<evidence type="ECO:0000313" key="2">
    <source>
        <dbReference type="EMBL" id="CUO72417.1"/>
    </source>
</evidence>